<dbReference type="SUPFAM" id="SSF52047">
    <property type="entry name" value="RNI-like"/>
    <property type="match status" value="1"/>
</dbReference>
<comment type="caution">
    <text evidence="1">The sequence shown here is derived from an EMBL/GenBank/DDBJ whole genome shotgun (WGS) entry which is preliminary data.</text>
</comment>
<dbReference type="EMBL" id="JASBNA010000030">
    <property type="protein sequence ID" value="KAK7683428.1"/>
    <property type="molecule type" value="Genomic_DNA"/>
</dbReference>
<organism evidence="1 2">
    <name type="scientific">Cerrena zonata</name>
    <dbReference type="NCBI Taxonomy" id="2478898"/>
    <lineage>
        <taxon>Eukaryota</taxon>
        <taxon>Fungi</taxon>
        <taxon>Dikarya</taxon>
        <taxon>Basidiomycota</taxon>
        <taxon>Agaricomycotina</taxon>
        <taxon>Agaricomycetes</taxon>
        <taxon>Polyporales</taxon>
        <taxon>Cerrenaceae</taxon>
        <taxon>Cerrena</taxon>
    </lineage>
</organism>
<proteinExistence type="predicted"/>
<sequence length="424" mass="48421">MLTDDTLLMIYPAPLPTMLANTQDTQDLISTYVNDIDTNSAEALVIFHQLPFNLYGTVPWLPTEVCEEIIDWVAAAYDITNYNWDIQKTLYACALVCREWVHCAQMHLFTNVLVKPKYLHRLQNTLQSAGHILSSIRTLGIGYDQKVPISSFLISYRLQNLSTLCINHLHLAQEHTLLFRAPLFHTVQYLHLDDLEECKVSQLIRFINPFHSLISLDLLFAFEILEHNGQILPRPSHLSSCSLTSLNLHLIPGVSILLDWCLKAGSFFTHIKKLALHYYGHKDKSEFISCFRGVGALLQHCSATIEDLTLSLDQVPMVNEVSDLFHLESFPKLQRLSYQLSGGDTIFKYAERQFSAVSSKSGISEVQLDIYINKYEPVKDICSSIDSTLTSDKFSFLHKVKLYQDIPFDYFSNLQQQDKLEVVP</sequence>
<gene>
    <name evidence="1" type="ORF">QCA50_013259</name>
</gene>
<evidence type="ECO:0000313" key="1">
    <source>
        <dbReference type="EMBL" id="KAK7683428.1"/>
    </source>
</evidence>
<name>A0AAW0FQT4_9APHY</name>
<accession>A0AAW0FQT4</accession>
<evidence type="ECO:0000313" key="2">
    <source>
        <dbReference type="Proteomes" id="UP001385951"/>
    </source>
</evidence>
<keyword evidence="2" id="KW-1185">Reference proteome</keyword>
<protein>
    <recommendedName>
        <fullName evidence="3">F-box domain-containing protein</fullName>
    </recommendedName>
</protein>
<dbReference type="AlphaFoldDB" id="A0AAW0FQT4"/>
<evidence type="ECO:0008006" key="3">
    <source>
        <dbReference type="Google" id="ProtNLM"/>
    </source>
</evidence>
<dbReference type="Proteomes" id="UP001385951">
    <property type="component" value="Unassembled WGS sequence"/>
</dbReference>
<reference evidence="1 2" key="1">
    <citation type="submission" date="2022-09" db="EMBL/GenBank/DDBJ databases">
        <authorList>
            <person name="Palmer J.M."/>
        </authorList>
    </citation>
    <scope>NUCLEOTIDE SEQUENCE [LARGE SCALE GENOMIC DNA]</scope>
    <source>
        <strain evidence="1 2">DSM 7382</strain>
    </source>
</reference>